<proteinExistence type="predicted"/>
<organism evidence="2 3">
    <name type="scientific">Gossypium arboreum</name>
    <name type="common">Tree cotton</name>
    <name type="synonym">Gossypium nanking</name>
    <dbReference type="NCBI Taxonomy" id="29729"/>
    <lineage>
        <taxon>Eukaryota</taxon>
        <taxon>Viridiplantae</taxon>
        <taxon>Streptophyta</taxon>
        <taxon>Embryophyta</taxon>
        <taxon>Tracheophyta</taxon>
        <taxon>Spermatophyta</taxon>
        <taxon>Magnoliopsida</taxon>
        <taxon>eudicotyledons</taxon>
        <taxon>Gunneridae</taxon>
        <taxon>Pentapetalae</taxon>
        <taxon>rosids</taxon>
        <taxon>malvids</taxon>
        <taxon>Malvales</taxon>
        <taxon>Malvaceae</taxon>
        <taxon>Malvoideae</taxon>
        <taxon>Gossypium</taxon>
    </lineage>
</organism>
<protein>
    <submittedName>
        <fullName evidence="2">Uncharacterized protein</fullName>
    </submittedName>
</protein>
<accession>A0A0B0PQG6</accession>
<feature type="region of interest" description="Disordered" evidence="1">
    <location>
        <begin position="1"/>
        <end position="30"/>
    </location>
</feature>
<gene>
    <name evidence="2" type="ORF">F383_05070</name>
</gene>
<evidence type="ECO:0000313" key="2">
    <source>
        <dbReference type="EMBL" id="KHG27097.1"/>
    </source>
</evidence>
<feature type="compositionally biased region" description="Polar residues" evidence="1">
    <location>
        <begin position="1"/>
        <end position="10"/>
    </location>
</feature>
<sequence length="30" mass="3643">MWNCESIDSVSKSEKRHTNHRNSWDTYVMT</sequence>
<dbReference type="Proteomes" id="UP000032142">
    <property type="component" value="Unassembled WGS sequence"/>
</dbReference>
<dbReference type="AlphaFoldDB" id="A0A0B0PQG6"/>
<name>A0A0B0PQG6_GOSAR</name>
<reference evidence="3" key="1">
    <citation type="submission" date="2014-09" db="EMBL/GenBank/DDBJ databases">
        <authorList>
            <person name="Mudge J."/>
            <person name="Ramaraj T."/>
            <person name="Lindquist I.E."/>
            <person name="Bharti A.K."/>
            <person name="Sundararajan A."/>
            <person name="Cameron C.T."/>
            <person name="Woodward J.E."/>
            <person name="May G.D."/>
            <person name="Brubaker C."/>
            <person name="Broadhvest J."/>
            <person name="Wilkins T.A."/>
        </authorList>
    </citation>
    <scope>NUCLEOTIDE SEQUENCE</scope>
    <source>
        <strain evidence="3">cv. AKA8401</strain>
    </source>
</reference>
<evidence type="ECO:0000256" key="1">
    <source>
        <dbReference type="SAM" id="MobiDB-lite"/>
    </source>
</evidence>
<evidence type="ECO:0000313" key="3">
    <source>
        <dbReference type="Proteomes" id="UP000032142"/>
    </source>
</evidence>
<dbReference type="EMBL" id="KN439880">
    <property type="protein sequence ID" value="KHG27097.1"/>
    <property type="molecule type" value="Genomic_DNA"/>
</dbReference>
<keyword evidence="3" id="KW-1185">Reference proteome</keyword>